<feature type="compositionally biased region" description="Basic and acidic residues" evidence="1">
    <location>
        <begin position="321"/>
        <end position="332"/>
    </location>
</feature>
<dbReference type="PANTHER" id="PTHR45856">
    <property type="entry name" value="ALPHA/BETA-HYDROLASES SUPERFAMILY PROTEIN"/>
    <property type="match status" value="1"/>
</dbReference>
<reference evidence="4 5" key="1">
    <citation type="submission" date="2014-03" db="EMBL/GenBank/DDBJ databases">
        <title>The Genome Sequence of Plasmodium fragile nilgiri.</title>
        <authorList>
            <consortium name="The Broad Institute Genomics Platform"/>
            <consortium name="The Broad Institute Genome Sequencing Center for Infectious Disease"/>
            <person name="Neafsey D."/>
            <person name="Duraisingh M."/>
            <person name="Young S.K."/>
            <person name="Zeng Q."/>
            <person name="Gargeya S."/>
            <person name="Abouelleil A."/>
            <person name="Alvarado L."/>
            <person name="Chapman S.B."/>
            <person name="Gainer-Dewar J."/>
            <person name="Goldberg J."/>
            <person name="Griggs A."/>
            <person name="Gujja S."/>
            <person name="Hansen M."/>
            <person name="Howarth C."/>
            <person name="Imamovic A."/>
            <person name="Larimer J."/>
            <person name="Pearson M."/>
            <person name="Poon T.W."/>
            <person name="Priest M."/>
            <person name="Roberts A."/>
            <person name="Saif S."/>
            <person name="Shea T."/>
            <person name="Sykes S."/>
            <person name="Wortman J."/>
            <person name="Nusbaum C."/>
            <person name="Birren B."/>
        </authorList>
    </citation>
    <scope>NUCLEOTIDE SEQUENCE [LARGE SCALE GENOMIC DNA]</scope>
    <source>
        <strain evidence="5">nilgiri</strain>
    </source>
</reference>
<dbReference type="GeneID" id="24265769"/>
<dbReference type="PANTHER" id="PTHR45856:SF11">
    <property type="entry name" value="FUNGAL LIPASE-LIKE DOMAIN-CONTAINING PROTEIN"/>
    <property type="match status" value="1"/>
</dbReference>
<sequence>MIPCVLLYCFSLLFLSYIIKVLSYCDDITINQKNVKSIVFSSDCEYCDALKWSDPEYAENGIPTGNANLSKGGEDAFGGDKGWCVQEGEQKKCRQKIEVQVGPKVGKEVESRKHKKTKEDHAHRQRVGDLVEAISLPNGNVDQVIQENLLPNEKANQWILAIPLLSEQVYQIVQPYVLTVAVSTRKRVADRILSHIDNETVPSTSASTDVDYWTAHSESSHGKMTTANKRSSGKDVANQRVNKNYITTPPGASGAKEDANEDADDEMDEETKGDTTQETHTHNYENGKQETQEEQKWSEKKEKTKRGWFSTYWNYGSRKSKPSEPENVDKKEKNKKSNSFPVTNKRTNIKKDEDFKLHEQKCLVTEFPNRDLDVCENKNVENETSLDKEGTVQQIDGNYQTIQPTDYDKRQKEIKDEERIVPRGSFGSRTSLDNYYPVGEGINNTQEHLGGGDAEAGTHLDILSAQVLREGEAVEPSTSLQGSNENLVSIIGSNNMIFGRVDEGKNTVAKSKKRRKWKRRRGEVNVEHDEMKKENLGTQHDSSTNIYDAQNKQVEDVHLEDKLYDDYDDYDDDDDDYEEVEQVDEGEEEEEEEEQVGDIDDVINQYMDEVEQMQVSLGLSEKDDFSEMDDVTTSPFKGSKSDTWETDSYLSAQSSLSDSDDDMKEEKEEFGKRDRFLYKSTNVNVYERYKRDLKLYREMLKDDELDEFYKEIIRNRELIDINYKNEYALKMKYHKGYDFSLHNLHIVNEQQASEKFYSNFVETSDEEDHATFQDVNYFADLSKIDIDPIMFKEFYIRSSMCNGEYLPLKGTLVENICFLAHHLKKEPSVNKIPIKAKKSVLYRLFFHIVKKFNKLPIKQCIQNVEELKLLDILFLLNEEIVKESKNELNIGKCLNNLMARNHEWYDLIKFICMIMLAYTTYMKEHYFLTDQEREEFISTDHVVDLPIFEYLNSNVVDIFVPTNMQTQIDIDLLKDITNAPEDKKKIFQTWYVCYLFTHKVYLINKMWNVIKKWEASKFIPNPWYIDHVGSALVPEVINLHHLEEDKYAFFRYIDSLQLFVSFKRSKKYPLPNYDKNNFHLVENVVAFQGTASPFMWMINVIHELSSYPFLTKGKLHKAYLFLFKRIVRPYLRVLKKNILKEIKDDKSKYTKENPYVIIFTGHSFGAAMAHLSSFYLAKILNVKNNPKVKVVSVTYGMPMFYDDQFSEDFRNSGVISNNISIDYDPIPYIMAFPGIKDFKDPEEEKKSSIVFKVDDLKTLNHDFGENIFNGNELFHQERNQSRSLIHLLTRYIFNNVFIELGELHFSQTHYFFYYVFLTLLSGWANEAEWGTFFLVPFFLFDIINFTHSEIMTKSKEVYKKYREELVKKLQNSHKRRTNNSKK</sequence>
<feature type="region of interest" description="Disordered" evidence="1">
    <location>
        <begin position="519"/>
        <end position="545"/>
    </location>
</feature>
<dbReference type="Gene3D" id="3.40.50.1820">
    <property type="entry name" value="alpha/beta hydrolase"/>
    <property type="match status" value="1"/>
</dbReference>
<evidence type="ECO:0000259" key="3">
    <source>
        <dbReference type="Pfam" id="PF01764"/>
    </source>
</evidence>
<evidence type="ECO:0000313" key="5">
    <source>
        <dbReference type="Proteomes" id="UP000054561"/>
    </source>
</evidence>
<dbReference type="RefSeq" id="XP_012333529.1">
    <property type="nucleotide sequence ID" value="XM_012478106.1"/>
</dbReference>
<feature type="signal peptide" evidence="2">
    <location>
        <begin position="1"/>
        <end position="23"/>
    </location>
</feature>
<protein>
    <recommendedName>
        <fullName evidence="3">Fungal lipase-type domain-containing protein</fullName>
    </recommendedName>
</protein>
<dbReference type="EMBL" id="KQ001648">
    <property type="protein sequence ID" value="KJP89747.1"/>
    <property type="molecule type" value="Genomic_DNA"/>
</dbReference>
<gene>
    <name evidence="4" type="ORF">AK88_00455</name>
</gene>
<evidence type="ECO:0000256" key="2">
    <source>
        <dbReference type="SAM" id="SignalP"/>
    </source>
</evidence>
<feature type="compositionally biased region" description="Basic and acidic residues" evidence="1">
    <location>
        <begin position="522"/>
        <end position="535"/>
    </location>
</feature>
<dbReference type="Proteomes" id="UP000054561">
    <property type="component" value="Unassembled WGS sequence"/>
</dbReference>
<dbReference type="SUPFAM" id="SSF53474">
    <property type="entry name" value="alpha/beta-Hydrolases"/>
    <property type="match status" value="1"/>
</dbReference>
<proteinExistence type="predicted"/>
<evidence type="ECO:0000313" key="4">
    <source>
        <dbReference type="EMBL" id="KJP89747.1"/>
    </source>
</evidence>
<feature type="compositionally biased region" description="Acidic residues" evidence="1">
    <location>
        <begin position="566"/>
        <end position="598"/>
    </location>
</feature>
<feature type="domain" description="Fungal lipase-type" evidence="3">
    <location>
        <begin position="1084"/>
        <end position="1231"/>
    </location>
</feature>
<feature type="compositionally biased region" description="Low complexity" evidence="1">
    <location>
        <begin position="647"/>
        <end position="657"/>
    </location>
</feature>
<keyword evidence="5" id="KW-1185">Reference proteome</keyword>
<accession>A0A0D9QSH2</accession>
<dbReference type="VEuPathDB" id="PlasmoDB:AK88_00455"/>
<dbReference type="OMA" id="MKEHYFL"/>
<evidence type="ECO:0000256" key="1">
    <source>
        <dbReference type="SAM" id="MobiDB-lite"/>
    </source>
</evidence>
<feature type="compositionally biased region" description="Acidic residues" evidence="1">
    <location>
        <begin position="259"/>
        <end position="269"/>
    </location>
</feature>
<name>A0A0D9QSH2_PLAFR</name>
<dbReference type="InterPro" id="IPR002921">
    <property type="entry name" value="Fungal_lipase-type"/>
</dbReference>
<feature type="compositionally biased region" description="Basic and acidic residues" evidence="1">
    <location>
        <begin position="270"/>
        <end position="302"/>
    </location>
</feature>
<dbReference type="OrthoDB" id="426718at2759"/>
<dbReference type="Pfam" id="PF01764">
    <property type="entry name" value="Lipase_3"/>
    <property type="match status" value="1"/>
</dbReference>
<organism evidence="4 5">
    <name type="scientific">Plasmodium fragile</name>
    <dbReference type="NCBI Taxonomy" id="5857"/>
    <lineage>
        <taxon>Eukaryota</taxon>
        <taxon>Sar</taxon>
        <taxon>Alveolata</taxon>
        <taxon>Apicomplexa</taxon>
        <taxon>Aconoidasida</taxon>
        <taxon>Haemosporida</taxon>
        <taxon>Plasmodiidae</taxon>
        <taxon>Plasmodium</taxon>
        <taxon>Plasmodium (Plasmodium)</taxon>
    </lineage>
</organism>
<dbReference type="InterPro" id="IPR051218">
    <property type="entry name" value="Sec_MonoDiacylglyc_Lipase"/>
</dbReference>
<feature type="compositionally biased region" description="Polar residues" evidence="1">
    <location>
        <begin position="536"/>
        <end position="545"/>
    </location>
</feature>
<feature type="region of interest" description="Disordered" evidence="1">
    <location>
        <begin position="565"/>
        <end position="598"/>
    </location>
</feature>
<feature type="chain" id="PRO_5002343868" description="Fungal lipase-type domain-containing protein" evidence="2">
    <location>
        <begin position="24"/>
        <end position="1382"/>
    </location>
</feature>
<feature type="region of interest" description="Disordered" evidence="1">
    <location>
        <begin position="626"/>
        <end position="665"/>
    </location>
</feature>
<dbReference type="GO" id="GO:0006629">
    <property type="term" value="P:lipid metabolic process"/>
    <property type="evidence" value="ECO:0007669"/>
    <property type="project" value="InterPro"/>
</dbReference>
<feature type="region of interest" description="Disordered" evidence="1">
    <location>
        <begin position="217"/>
        <end position="345"/>
    </location>
</feature>
<keyword evidence="2" id="KW-0732">Signal</keyword>
<dbReference type="InterPro" id="IPR029058">
    <property type="entry name" value="AB_hydrolase_fold"/>
</dbReference>